<name>A0AA36FHC1_OCTVU</name>
<reference evidence="2" key="1">
    <citation type="submission" date="2023-08" db="EMBL/GenBank/DDBJ databases">
        <authorList>
            <person name="Alioto T."/>
            <person name="Alioto T."/>
            <person name="Gomez Garrido J."/>
        </authorList>
    </citation>
    <scope>NUCLEOTIDE SEQUENCE</scope>
</reference>
<dbReference type="Gene3D" id="2.130.10.30">
    <property type="entry name" value="Regulator of chromosome condensation 1/beta-lactamase-inhibitor protein II"/>
    <property type="match status" value="1"/>
</dbReference>
<evidence type="ECO:0008006" key="4">
    <source>
        <dbReference type="Google" id="ProtNLM"/>
    </source>
</evidence>
<dbReference type="PANTHER" id="PTHR46849">
    <property type="entry name" value="RCC1 DOMAIN-CONTAINING PROTEIN 1"/>
    <property type="match status" value="1"/>
</dbReference>
<organism evidence="2 3">
    <name type="scientific">Octopus vulgaris</name>
    <name type="common">Common octopus</name>
    <dbReference type="NCBI Taxonomy" id="6645"/>
    <lineage>
        <taxon>Eukaryota</taxon>
        <taxon>Metazoa</taxon>
        <taxon>Spiralia</taxon>
        <taxon>Lophotrochozoa</taxon>
        <taxon>Mollusca</taxon>
        <taxon>Cephalopoda</taxon>
        <taxon>Coleoidea</taxon>
        <taxon>Octopodiformes</taxon>
        <taxon>Octopoda</taxon>
        <taxon>Incirrata</taxon>
        <taxon>Octopodidae</taxon>
        <taxon>Octopus</taxon>
    </lineage>
</organism>
<dbReference type="PROSITE" id="PS50012">
    <property type="entry name" value="RCC1_3"/>
    <property type="match status" value="2"/>
</dbReference>
<dbReference type="EMBL" id="OX597835">
    <property type="protein sequence ID" value="CAI9738725.1"/>
    <property type="molecule type" value="Genomic_DNA"/>
</dbReference>
<accession>A0AA36FHC1</accession>
<dbReference type="PANTHER" id="PTHR46849:SF1">
    <property type="entry name" value="RCC1 DOMAIN-CONTAINING PROTEIN 1"/>
    <property type="match status" value="1"/>
</dbReference>
<dbReference type="InterPro" id="IPR052830">
    <property type="entry name" value="RCC1_domain-containing"/>
</dbReference>
<dbReference type="Proteomes" id="UP001162480">
    <property type="component" value="Chromosome 22"/>
</dbReference>
<feature type="repeat" description="RCC1" evidence="1">
    <location>
        <begin position="248"/>
        <end position="323"/>
    </location>
</feature>
<dbReference type="Pfam" id="PF00415">
    <property type="entry name" value="RCC1"/>
    <property type="match status" value="1"/>
</dbReference>
<gene>
    <name evidence="2" type="ORF">OCTVUL_1B006322</name>
</gene>
<dbReference type="PRINTS" id="PR00633">
    <property type="entry name" value="RCCNDNSATION"/>
</dbReference>
<sequence>MKKEFQCKTKYINIRMSEVWACGFNGFSQLTADSIESKIKTLQAIHLGLEDKEKLTECEISWSFIAWLTDQHRLITCGFSPDKLDSSVKPTLQATTISVLSSHLIMMDSNSTLQEWRHGRFMHVSLKGVEIFKPKQIHSKEMNCVAISEENVPVEISPVYHQSSIEYICKPLSLGCAIRSVACGVDHVLMLSDFGSVFSYGSGSRGQTGDGTTEDICGQPKVIEALEGVRMVLIASGNWHSAAVSEFGDLYMWGWNECGQLGILCRKNLDHEFKITDDCSEKNDAVTIQALPYLVLPPDDKEEDIVVAKVACGARHTAVLTNSCKLFTCGWNGYGQLGLGDCYNRDRLTYVQDQHLPSLKCQPEQLDIYCGSWNTILVLQKTETKS</sequence>
<proteinExistence type="predicted"/>
<dbReference type="InterPro" id="IPR000408">
    <property type="entry name" value="Reg_chr_condens"/>
</dbReference>
<dbReference type="InterPro" id="IPR009091">
    <property type="entry name" value="RCC1/BLIP-II"/>
</dbReference>
<evidence type="ECO:0000256" key="1">
    <source>
        <dbReference type="PROSITE-ProRule" id="PRU00235"/>
    </source>
</evidence>
<keyword evidence="3" id="KW-1185">Reference proteome</keyword>
<dbReference type="SUPFAM" id="SSF50985">
    <property type="entry name" value="RCC1/BLIP-II"/>
    <property type="match status" value="1"/>
</dbReference>
<dbReference type="Pfam" id="PF13540">
    <property type="entry name" value="RCC1_2"/>
    <property type="match status" value="1"/>
</dbReference>
<feature type="repeat" description="RCC1" evidence="1">
    <location>
        <begin position="195"/>
        <end position="247"/>
    </location>
</feature>
<protein>
    <recommendedName>
        <fullName evidence="4">RCC1 domain-containing protein 1</fullName>
    </recommendedName>
</protein>
<dbReference type="AlphaFoldDB" id="A0AA36FHC1"/>
<dbReference type="PROSITE" id="PS00626">
    <property type="entry name" value="RCC1_2"/>
    <property type="match status" value="2"/>
</dbReference>
<evidence type="ECO:0000313" key="2">
    <source>
        <dbReference type="EMBL" id="CAI9738725.1"/>
    </source>
</evidence>
<evidence type="ECO:0000313" key="3">
    <source>
        <dbReference type="Proteomes" id="UP001162480"/>
    </source>
</evidence>